<dbReference type="PANTHER" id="PTHR31302">
    <property type="entry name" value="TRANSMEMBRANE PROTEIN WITH METALLOPHOSPHOESTERASE DOMAIN-RELATED"/>
    <property type="match status" value="1"/>
</dbReference>
<keyword evidence="2" id="KW-0378">Hydrolase</keyword>
<accession>A0A919ESL6</accession>
<evidence type="ECO:0000313" key="6">
    <source>
        <dbReference type="Proteomes" id="UP000632849"/>
    </source>
</evidence>
<dbReference type="Gene3D" id="3.60.21.10">
    <property type="match status" value="1"/>
</dbReference>
<dbReference type="InterPro" id="IPR016538">
    <property type="entry name" value="UCP008292"/>
</dbReference>
<dbReference type="InterPro" id="IPR029052">
    <property type="entry name" value="Metallo-depent_PP-like"/>
</dbReference>
<dbReference type="PIRSF" id="PIRSF008292">
    <property type="entry name" value="UCP008292"/>
    <property type="match status" value="1"/>
</dbReference>
<dbReference type="AlphaFoldDB" id="A0A919ESL6"/>
<evidence type="ECO:0000256" key="2">
    <source>
        <dbReference type="ARBA" id="ARBA00022801"/>
    </source>
</evidence>
<gene>
    <name evidence="5" type="ORF">GCM10017667_78910</name>
</gene>
<dbReference type="EMBL" id="BNBE01000004">
    <property type="protein sequence ID" value="GHG29570.1"/>
    <property type="molecule type" value="Genomic_DNA"/>
</dbReference>
<dbReference type="GO" id="GO:0046872">
    <property type="term" value="F:metal ion binding"/>
    <property type="evidence" value="ECO:0007669"/>
    <property type="project" value="UniProtKB-KW"/>
</dbReference>
<dbReference type="Pfam" id="PF00149">
    <property type="entry name" value="Metallophos"/>
    <property type="match status" value="1"/>
</dbReference>
<organism evidence="5 6">
    <name type="scientific">Streptomyces filamentosus</name>
    <name type="common">Streptomyces roseosporus</name>
    <dbReference type="NCBI Taxonomy" id="67294"/>
    <lineage>
        <taxon>Bacteria</taxon>
        <taxon>Bacillati</taxon>
        <taxon>Actinomycetota</taxon>
        <taxon>Actinomycetes</taxon>
        <taxon>Kitasatosporales</taxon>
        <taxon>Streptomycetaceae</taxon>
        <taxon>Streptomyces</taxon>
    </lineage>
</organism>
<keyword evidence="6" id="KW-1185">Reference proteome</keyword>
<dbReference type="InterPro" id="IPR051158">
    <property type="entry name" value="Metallophosphoesterase_sf"/>
</dbReference>
<reference evidence="5" key="1">
    <citation type="journal article" date="2014" name="Int. J. Syst. Evol. Microbiol.">
        <title>Complete genome sequence of Corynebacterium casei LMG S-19264T (=DSM 44701T), isolated from a smear-ripened cheese.</title>
        <authorList>
            <consortium name="US DOE Joint Genome Institute (JGI-PGF)"/>
            <person name="Walter F."/>
            <person name="Albersmeier A."/>
            <person name="Kalinowski J."/>
            <person name="Ruckert C."/>
        </authorList>
    </citation>
    <scope>NUCLEOTIDE SEQUENCE</scope>
    <source>
        <strain evidence="5">JCM 4122</strain>
    </source>
</reference>
<evidence type="ECO:0000313" key="5">
    <source>
        <dbReference type="EMBL" id="GHG29570.1"/>
    </source>
</evidence>
<dbReference type="PANTHER" id="PTHR31302:SF31">
    <property type="entry name" value="PHOSPHODIESTERASE YAEI"/>
    <property type="match status" value="1"/>
</dbReference>
<feature type="region of interest" description="Disordered" evidence="3">
    <location>
        <begin position="1"/>
        <end position="28"/>
    </location>
</feature>
<dbReference type="InterPro" id="IPR004843">
    <property type="entry name" value="Calcineurin-like_PHP"/>
</dbReference>
<reference evidence="5" key="2">
    <citation type="submission" date="2020-09" db="EMBL/GenBank/DDBJ databases">
        <authorList>
            <person name="Sun Q."/>
            <person name="Ohkuma M."/>
        </authorList>
    </citation>
    <scope>NUCLEOTIDE SEQUENCE</scope>
    <source>
        <strain evidence="5">JCM 4122</strain>
    </source>
</reference>
<evidence type="ECO:0000256" key="1">
    <source>
        <dbReference type="ARBA" id="ARBA00022723"/>
    </source>
</evidence>
<evidence type="ECO:0000256" key="3">
    <source>
        <dbReference type="SAM" id="MobiDB-lite"/>
    </source>
</evidence>
<name>A0A919ESL6_STRFL</name>
<sequence length="289" mass="29439">MTLLGPDRPAPSRSGRPAGDPGDPAGSRPVVRVAAVGDIHLGEDCAGLLRPAFEALPDCADVLLLAGDLTRHGTVAEARVVAGEIASLGVPVVAVLGNHDHHSDEPEEVSRVLRDAGAHVLEGDSVVLPVAGHKVGVAGVKGFCGGFVGRSAGEFGEPEMKAFVRTTRRSAESLAGALGGLARHGCAARVALTHFSPVPDTLAGEPPEIHPFLGSYLLAEAIDAEGADLAVHGHAHLGTEHGMTAGGVRVRNVAQPVIDHAFALYRLPLDGGPGARTGPAGLVGRYGTH</sequence>
<protein>
    <submittedName>
        <fullName evidence="5">Metallophosphoesterase</fullName>
    </submittedName>
</protein>
<dbReference type="GO" id="GO:0008758">
    <property type="term" value="F:UDP-2,3-diacylglucosamine hydrolase activity"/>
    <property type="evidence" value="ECO:0007669"/>
    <property type="project" value="TreeGrafter"/>
</dbReference>
<dbReference type="Proteomes" id="UP000632849">
    <property type="component" value="Unassembled WGS sequence"/>
</dbReference>
<dbReference type="SUPFAM" id="SSF56300">
    <property type="entry name" value="Metallo-dependent phosphatases"/>
    <property type="match status" value="1"/>
</dbReference>
<dbReference type="GeneID" id="95662872"/>
<feature type="compositionally biased region" description="Low complexity" evidence="3">
    <location>
        <begin position="14"/>
        <end position="28"/>
    </location>
</feature>
<dbReference type="RefSeq" id="WP_150234678.1">
    <property type="nucleotide sequence ID" value="NZ_BNBE01000004.1"/>
</dbReference>
<feature type="domain" description="Calcineurin-like phosphoesterase" evidence="4">
    <location>
        <begin position="32"/>
        <end position="236"/>
    </location>
</feature>
<dbReference type="GO" id="GO:0009245">
    <property type="term" value="P:lipid A biosynthetic process"/>
    <property type="evidence" value="ECO:0007669"/>
    <property type="project" value="TreeGrafter"/>
</dbReference>
<evidence type="ECO:0000259" key="4">
    <source>
        <dbReference type="Pfam" id="PF00149"/>
    </source>
</evidence>
<proteinExistence type="predicted"/>
<dbReference type="GO" id="GO:0016020">
    <property type="term" value="C:membrane"/>
    <property type="evidence" value="ECO:0007669"/>
    <property type="project" value="GOC"/>
</dbReference>
<keyword evidence="1" id="KW-0479">Metal-binding</keyword>
<comment type="caution">
    <text evidence="5">The sequence shown here is derived from an EMBL/GenBank/DDBJ whole genome shotgun (WGS) entry which is preliminary data.</text>
</comment>